<feature type="compositionally biased region" description="Polar residues" evidence="3">
    <location>
        <begin position="208"/>
        <end position="218"/>
    </location>
</feature>
<comment type="subcellular location">
    <subcellularLocation>
        <location evidence="1">Cytoplasm</location>
    </subcellularLocation>
</comment>
<name>A0AA88XUR5_PINIB</name>
<proteinExistence type="predicted"/>
<feature type="compositionally biased region" description="Polar residues" evidence="3">
    <location>
        <begin position="267"/>
        <end position="276"/>
    </location>
</feature>
<feature type="domain" description="DH" evidence="4">
    <location>
        <begin position="343"/>
        <end position="534"/>
    </location>
</feature>
<dbReference type="AlphaFoldDB" id="A0AA88XUR5"/>
<keyword evidence="6" id="KW-1185">Reference proteome</keyword>
<dbReference type="GO" id="GO:0035025">
    <property type="term" value="P:positive regulation of Rho protein signal transduction"/>
    <property type="evidence" value="ECO:0007669"/>
    <property type="project" value="TreeGrafter"/>
</dbReference>
<feature type="compositionally biased region" description="Basic and acidic residues" evidence="3">
    <location>
        <begin position="40"/>
        <end position="57"/>
    </location>
</feature>
<dbReference type="InterPro" id="IPR000219">
    <property type="entry name" value="DH_dom"/>
</dbReference>
<evidence type="ECO:0000313" key="6">
    <source>
        <dbReference type="Proteomes" id="UP001186944"/>
    </source>
</evidence>
<evidence type="ECO:0000256" key="1">
    <source>
        <dbReference type="ARBA" id="ARBA00004496"/>
    </source>
</evidence>
<dbReference type="InterPro" id="IPR051480">
    <property type="entry name" value="Endocytic_GEF_Adapter"/>
</dbReference>
<dbReference type="Gene3D" id="1.20.900.10">
    <property type="entry name" value="Dbl homology (DH) domain"/>
    <property type="match status" value="1"/>
</dbReference>
<dbReference type="PROSITE" id="PS50010">
    <property type="entry name" value="DH_2"/>
    <property type="match status" value="1"/>
</dbReference>
<feature type="compositionally biased region" description="Basic residues" evidence="3">
    <location>
        <begin position="222"/>
        <end position="231"/>
    </location>
</feature>
<organism evidence="5 6">
    <name type="scientific">Pinctada imbricata</name>
    <name type="common">Atlantic pearl-oyster</name>
    <name type="synonym">Pinctada martensii</name>
    <dbReference type="NCBI Taxonomy" id="66713"/>
    <lineage>
        <taxon>Eukaryota</taxon>
        <taxon>Metazoa</taxon>
        <taxon>Spiralia</taxon>
        <taxon>Lophotrochozoa</taxon>
        <taxon>Mollusca</taxon>
        <taxon>Bivalvia</taxon>
        <taxon>Autobranchia</taxon>
        <taxon>Pteriomorphia</taxon>
        <taxon>Pterioida</taxon>
        <taxon>Pterioidea</taxon>
        <taxon>Pteriidae</taxon>
        <taxon>Pinctada</taxon>
    </lineage>
</organism>
<dbReference type="InterPro" id="IPR035899">
    <property type="entry name" value="DBL_dom_sf"/>
</dbReference>
<dbReference type="PANTHER" id="PTHR46006:SF5">
    <property type="entry name" value="DH DOMAIN-CONTAINING PROTEIN"/>
    <property type="match status" value="1"/>
</dbReference>
<keyword evidence="2" id="KW-0963">Cytoplasm</keyword>
<dbReference type="CDD" id="cd00160">
    <property type="entry name" value="RhoGEF"/>
    <property type="match status" value="1"/>
</dbReference>
<sequence>MVSSSKVKKDCNNRNGDVMGTIETDGSGDLDPNHMGQGDTLDRVVTKPPKGDGKSSDDIGVEVNRKKMKIALVGQPGRTVLRASRKRKLPARPPTKKSDSKSSSTSSNSETGPHSSDVTKEEKRLPPKPMLCKSLSADNFSNQLLPESLSPGNFSFQNSPSPSGSSVFVFPSPTGSQNSSENDLSAQTGTDEKKEINAAIETKGLVMRSTSDVSNNTADALRKRRHRKQRPYKSDPFTGSGKLPIARQTNDKRIETDFSRGVKHRLSNMSDVSTDSGVIGQESIPDAPPSPSSSVLSQGSLFNSLHSTGQDSAVEVSEGHNHTDVEDKGYVDHDVTADKALYERRETILEIRDTEISYGRDLRILREEFYKPMKNNGLLSSEQLEAIFLNLDELLHVNTQFTDRLEAAVDLAVERGDENLTSVVLGDLFLKSTKLILTFEHYCVNQSQATILLEQLEREKELLRIFLKVCQDEHAILRRMHLKSFLMVPVQRIMKYPLLLERLFKATPTDHQDREALLNAKNKIESILEHINSRTKSAAQVKLSKRKSNDRKSITVTEKIEVTRIAMDVLGWHKQEVCDILTGQVLVSQTQSDQSWAVKRLRNVKYSQVHAVLLTLGQGELQRNDEADLLFPQKSEVIQAAVVLIKEKNGKFQKLREPFLLNRCIVNVDNEEGEMFELMELNKESYLFKCEDPHWYRLWLQNIRQQTLNLGTWRKRRNALPNIMIKHLIT</sequence>
<dbReference type="GO" id="GO:0005085">
    <property type="term" value="F:guanyl-nucleotide exchange factor activity"/>
    <property type="evidence" value="ECO:0007669"/>
    <property type="project" value="InterPro"/>
</dbReference>
<dbReference type="EMBL" id="VSWD01000014">
    <property type="protein sequence ID" value="KAK3083377.1"/>
    <property type="molecule type" value="Genomic_DNA"/>
</dbReference>
<accession>A0AA88XUR5</accession>
<feature type="compositionally biased region" description="Polar residues" evidence="3">
    <location>
        <begin position="136"/>
        <end position="145"/>
    </location>
</feature>
<dbReference type="Proteomes" id="UP001186944">
    <property type="component" value="Unassembled WGS sequence"/>
</dbReference>
<comment type="caution">
    <text evidence="5">The sequence shown here is derived from an EMBL/GenBank/DDBJ whole genome shotgun (WGS) entry which is preliminary data.</text>
</comment>
<gene>
    <name evidence="5" type="ORF">FSP39_021073</name>
</gene>
<dbReference type="SMART" id="SM00325">
    <property type="entry name" value="RhoGEF"/>
    <property type="match status" value="1"/>
</dbReference>
<feature type="compositionally biased region" description="Low complexity" evidence="3">
    <location>
        <begin position="101"/>
        <end position="116"/>
    </location>
</feature>
<evidence type="ECO:0000259" key="4">
    <source>
        <dbReference type="PROSITE" id="PS50010"/>
    </source>
</evidence>
<feature type="compositionally biased region" description="Polar residues" evidence="3">
    <location>
        <begin position="174"/>
        <end position="189"/>
    </location>
</feature>
<dbReference type="SUPFAM" id="SSF48065">
    <property type="entry name" value="DBL homology domain (DH-domain)"/>
    <property type="match status" value="1"/>
</dbReference>
<reference evidence="5" key="1">
    <citation type="submission" date="2019-08" db="EMBL/GenBank/DDBJ databases">
        <title>The improved chromosome-level genome for the pearl oyster Pinctada fucata martensii using PacBio sequencing and Hi-C.</title>
        <authorList>
            <person name="Zheng Z."/>
        </authorList>
    </citation>
    <scope>NUCLEOTIDE SEQUENCE</scope>
    <source>
        <strain evidence="5">ZZ-2019</strain>
        <tissue evidence="5">Adductor muscle</tissue>
    </source>
</reference>
<dbReference type="PANTHER" id="PTHR46006">
    <property type="entry name" value="RHO GUANINE NUCLEOTIDE EXCHANGE FACTOR AT 64C, ISOFORM A"/>
    <property type="match status" value="1"/>
</dbReference>
<feature type="region of interest" description="Disordered" evidence="3">
    <location>
        <begin position="1"/>
        <end position="299"/>
    </location>
</feature>
<dbReference type="Pfam" id="PF00621">
    <property type="entry name" value="RhoGEF"/>
    <property type="match status" value="1"/>
</dbReference>
<feature type="compositionally biased region" description="Basic and acidic residues" evidence="3">
    <location>
        <begin position="249"/>
        <end position="260"/>
    </location>
</feature>
<evidence type="ECO:0000256" key="3">
    <source>
        <dbReference type="SAM" id="MobiDB-lite"/>
    </source>
</evidence>
<feature type="compositionally biased region" description="Low complexity" evidence="3">
    <location>
        <begin position="150"/>
        <end position="173"/>
    </location>
</feature>
<protein>
    <recommendedName>
        <fullName evidence="4">DH domain-containing protein</fullName>
    </recommendedName>
</protein>
<evidence type="ECO:0000256" key="2">
    <source>
        <dbReference type="ARBA" id="ARBA00022490"/>
    </source>
</evidence>
<evidence type="ECO:0000313" key="5">
    <source>
        <dbReference type="EMBL" id="KAK3083377.1"/>
    </source>
</evidence>
<dbReference type="GO" id="GO:0005737">
    <property type="term" value="C:cytoplasm"/>
    <property type="evidence" value="ECO:0007669"/>
    <property type="project" value="UniProtKB-SubCell"/>
</dbReference>